<dbReference type="RefSeq" id="WP_136457856.1">
    <property type="nucleotide sequence ID" value="NZ_SRSF01000002.1"/>
</dbReference>
<dbReference type="AlphaFoldDB" id="A0A4S4NQ91"/>
<proteinExistence type="inferred from homology"/>
<organism evidence="4 5">
    <name type="scientific">Neolewinella litorea</name>
    <dbReference type="NCBI Taxonomy" id="2562452"/>
    <lineage>
        <taxon>Bacteria</taxon>
        <taxon>Pseudomonadati</taxon>
        <taxon>Bacteroidota</taxon>
        <taxon>Saprospiria</taxon>
        <taxon>Saprospirales</taxon>
        <taxon>Lewinellaceae</taxon>
        <taxon>Neolewinella</taxon>
    </lineage>
</organism>
<name>A0A4S4NQ91_9BACT</name>
<dbReference type="SUPFAM" id="SSF111384">
    <property type="entry name" value="OmpH-like"/>
    <property type="match status" value="1"/>
</dbReference>
<evidence type="ECO:0000256" key="2">
    <source>
        <dbReference type="ARBA" id="ARBA00022729"/>
    </source>
</evidence>
<dbReference type="SMART" id="SM00935">
    <property type="entry name" value="OmpH"/>
    <property type="match status" value="1"/>
</dbReference>
<comment type="caution">
    <text evidence="4">The sequence shown here is derived from an EMBL/GenBank/DDBJ whole genome shotgun (WGS) entry which is preliminary data.</text>
</comment>
<feature type="chain" id="PRO_5020813764" evidence="3">
    <location>
        <begin position="24"/>
        <end position="168"/>
    </location>
</feature>
<dbReference type="OrthoDB" id="1493480at2"/>
<dbReference type="PANTHER" id="PTHR35089:SF1">
    <property type="entry name" value="CHAPERONE PROTEIN SKP"/>
    <property type="match status" value="1"/>
</dbReference>
<keyword evidence="5" id="KW-1185">Reference proteome</keyword>
<evidence type="ECO:0000256" key="1">
    <source>
        <dbReference type="ARBA" id="ARBA00009091"/>
    </source>
</evidence>
<accession>A0A4S4NQ91</accession>
<dbReference type="GO" id="GO:0051082">
    <property type="term" value="F:unfolded protein binding"/>
    <property type="evidence" value="ECO:0007669"/>
    <property type="project" value="InterPro"/>
</dbReference>
<dbReference type="GO" id="GO:0050821">
    <property type="term" value="P:protein stabilization"/>
    <property type="evidence" value="ECO:0007669"/>
    <property type="project" value="TreeGrafter"/>
</dbReference>
<sequence length="168" mass="18821">MHQVFKFTFVALLLLVATSVATAQKFGFVNSAEILADLPAMKAAESNLEGLQKQLQKKGQAMVESFQTDYQALQAQAQQGTMSPKQQQEEAAKLQKREEEIGNFEQTMMTDLQKKRQELLEPIYKSVNDAIKAVAEENGYQFIFDQQVLLYGQDSQDVSALVRAKLGL</sequence>
<feature type="signal peptide" evidence="3">
    <location>
        <begin position="1"/>
        <end position="23"/>
    </location>
</feature>
<dbReference type="Pfam" id="PF03938">
    <property type="entry name" value="OmpH"/>
    <property type="match status" value="1"/>
</dbReference>
<comment type="similarity">
    <text evidence="1">Belongs to the Skp family.</text>
</comment>
<dbReference type="GO" id="GO:0005829">
    <property type="term" value="C:cytosol"/>
    <property type="evidence" value="ECO:0007669"/>
    <property type="project" value="TreeGrafter"/>
</dbReference>
<dbReference type="PANTHER" id="PTHR35089">
    <property type="entry name" value="CHAPERONE PROTEIN SKP"/>
    <property type="match status" value="1"/>
</dbReference>
<dbReference type="InterPro" id="IPR024930">
    <property type="entry name" value="Skp_dom_sf"/>
</dbReference>
<evidence type="ECO:0000313" key="5">
    <source>
        <dbReference type="Proteomes" id="UP000308528"/>
    </source>
</evidence>
<reference evidence="4 5" key="1">
    <citation type="submission" date="2019-04" db="EMBL/GenBank/DDBJ databases">
        <title>Lewinella litorea sp. nov., isolated from a marine sand.</title>
        <authorList>
            <person name="Yoon J.-H."/>
        </authorList>
    </citation>
    <scope>NUCLEOTIDE SEQUENCE [LARGE SCALE GENOMIC DNA]</scope>
    <source>
        <strain evidence="4 5">HSMS-39</strain>
    </source>
</reference>
<dbReference type="InterPro" id="IPR005632">
    <property type="entry name" value="Chaperone_Skp"/>
</dbReference>
<evidence type="ECO:0000313" key="4">
    <source>
        <dbReference type="EMBL" id="THH40518.1"/>
    </source>
</evidence>
<dbReference type="EMBL" id="SRSF01000002">
    <property type="protein sequence ID" value="THH40518.1"/>
    <property type="molecule type" value="Genomic_DNA"/>
</dbReference>
<protein>
    <submittedName>
        <fullName evidence="4">OmpH family outer membrane protein</fullName>
    </submittedName>
</protein>
<dbReference type="Proteomes" id="UP000308528">
    <property type="component" value="Unassembled WGS sequence"/>
</dbReference>
<keyword evidence="2 3" id="KW-0732">Signal</keyword>
<dbReference type="Gene3D" id="3.30.910.20">
    <property type="entry name" value="Skp domain"/>
    <property type="match status" value="1"/>
</dbReference>
<gene>
    <name evidence="4" type="ORF">E4021_07215</name>
</gene>
<evidence type="ECO:0000256" key="3">
    <source>
        <dbReference type="SAM" id="SignalP"/>
    </source>
</evidence>